<dbReference type="RefSeq" id="WP_029788662.1">
    <property type="nucleotide sequence ID" value="NZ_AP019799.1"/>
</dbReference>
<accession>A0A510IA58</accession>
<proteinExistence type="predicted"/>
<evidence type="ECO:0008006" key="3">
    <source>
        <dbReference type="Google" id="ProtNLM"/>
    </source>
</evidence>
<dbReference type="AlphaFoldDB" id="A0A510IA58"/>
<evidence type="ECO:0000313" key="2">
    <source>
        <dbReference type="Proteomes" id="UP000315115"/>
    </source>
</evidence>
<gene>
    <name evidence="1" type="ORF">VroAM7_32980</name>
</gene>
<dbReference type="Proteomes" id="UP000315115">
    <property type="component" value="Chromosome 2"/>
</dbReference>
<name>A0A510IA58_9VIBR</name>
<sequence length="215" mass="25317">MSIFDLSIRERLEKMSKAELIEQRQLVFEERGVYRHLRDSEEKLQALELIEQYLNKPSRGRPRKPAEAKCSEQVKINITPQERADLEYRSTKLGYKHLSTYMRDITLNLTPDLQVSQIERPSVDVCVLESINEDIQFSSVQLMHALQENVLDKETVNLIIEYLSLIQQKLAEREQQELGEYNSDFALMLANRHLTQEQLQKLADFKELREEATYM</sequence>
<evidence type="ECO:0000313" key="1">
    <source>
        <dbReference type="EMBL" id="BBL90645.1"/>
    </source>
</evidence>
<reference evidence="2" key="1">
    <citation type="submission" date="2019-07" db="EMBL/GenBank/DDBJ databases">
        <title>Complete Genome Sequences of Vibrion rotiferianus strain AM7.</title>
        <authorList>
            <person name="Miyazaki K."/>
            <person name="Wiseschart A."/>
            <person name="Pootanakit K."/>
            <person name="Ishimori K."/>
            <person name="Kitahara K."/>
        </authorList>
    </citation>
    <scope>NUCLEOTIDE SEQUENCE [LARGE SCALE GENOMIC DNA]</scope>
    <source>
        <strain evidence="2">AM7</strain>
    </source>
</reference>
<organism evidence="1 2">
    <name type="scientific">Vibrio rotiferianus</name>
    <dbReference type="NCBI Taxonomy" id="190895"/>
    <lineage>
        <taxon>Bacteria</taxon>
        <taxon>Pseudomonadati</taxon>
        <taxon>Pseudomonadota</taxon>
        <taxon>Gammaproteobacteria</taxon>
        <taxon>Vibrionales</taxon>
        <taxon>Vibrionaceae</taxon>
        <taxon>Vibrio</taxon>
    </lineage>
</organism>
<dbReference type="EMBL" id="AP019799">
    <property type="protein sequence ID" value="BBL90645.1"/>
    <property type="molecule type" value="Genomic_DNA"/>
</dbReference>
<protein>
    <recommendedName>
        <fullName evidence="3">Chromosome partitioning protein ParA</fullName>
    </recommendedName>
</protein>